<dbReference type="AlphaFoldDB" id="A0A8S8XIU8"/>
<dbReference type="Proteomes" id="UP000681075">
    <property type="component" value="Unassembled WGS sequence"/>
</dbReference>
<evidence type="ECO:0000313" key="5">
    <source>
        <dbReference type="Proteomes" id="UP000681075"/>
    </source>
</evidence>
<dbReference type="EMBL" id="BOPV01000001">
    <property type="protein sequence ID" value="GIL40680.1"/>
    <property type="molecule type" value="Genomic_DNA"/>
</dbReference>
<dbReference type="RefSeq" id="WP_420243844.1">
    <property type="nucleotide sequence ID" value="NZ_BOPV01000001.1"/>
</dbReference>
<dbReference type="PROSITE" id="PS51459">
    <property type="entry name" value="FIDO"/>
    <property type="match status" value="1"/>
</dbReference>
<feature type="domain" description="Fido" evidence="3">
    <location>
        <begin position="355"/>
        <end position="499"/>
    </location>
</feature>
<proteinExistence type="predicted"/>
<keyword evidence="5" id="KW-1185">Reference proteome</keyword>
<dbReference type="SUPFAM" id="SSF140931">
    <property type="entry name" value="Fic-like"/>
    <property type="match status" value="1"/>
</dbReference>
<evidence type="ECO:0000256" key="2">
    <source>
        <dbReference type="PIRSR" id="PIRSR640198-2"/>
    </source>
</evidence>
<feature type="binding site" evidence="2">
    <location>
        <begin position="445"/>
        <end position="452"/>
    </location>
    <ligand>
        <name>ATP</name>
        <dbReference type="ChEBI" id="CHEBI:30616"/>
    </ligand>
</feature>
<dbReference type="InterPro" id="IPR003812">
    <property type="entry name" value="Fido"/>
</dbReference>
<keyword evidence="2" id="KW-0547">Nucleotide-binding</keyword>
<organism evidence="4 5">
    <name type="scientific">Roseiterribacter gracilis</name>
    <dbReference type="NCBI Taxonomy" id="2812848"/>
    <lineage>
        <taxon>Bacteria</taxon>
        <taxon>Pseudomonadati</taxon>
        <taxon>Pseudomonadota</taxon>
        <taxon>Alphaproteobacteria</taxon>
        <taxon>Rhodospirillales</taxon>
        <taxon>Roseiterribacteraceae</taxon>
        <taxon>Roseiterribacter</taxon>
    </lineage>
</organism>
<gene>
    <name evidence="4" type="ORF">TMPK1_29170</name>
</gene>
<keyword evidence="2" id="KW-0067">ATP-binding</keyword>
<dbReference type="PANTHER" id="PTHR13504">
    <property type="entry name" value="FIDO DOMAIN-CONTAINING PROTEIN DDB_G0283145"/>
    <property type="match status" value="1"/>
</dbReference>
<protein>
    <recommendedName>
        <fullName evidence="3">Fido domain-containing protein</fullName>
    </recommendedName>
</protein>
<dbReference type="InterPro" id="IPR040198">
    <property type="entry name" value="Fido_containing"/>
</dbReference>
<dbReference type="Gene3D" id="1.10.3290.10">
    <property type="entry name" value="Fido-like domain"/>
    <property type="match status" value="1"/>
</dbReference>
<name>A0A8S8XIU8_9PROT</name>
<dbReference type="GO" id="GO:0005524">
    <property type="term" value="F:ATP binding"/>
    <property type="evidence" value="ECO:0007669"/>
    <property type="project" value="UniProtKB-KW"/>
</dbReference>
<evidence type="ECO:0000259" key="3">
    <source>
        <dbReference type="PROSITE" id="PS51459"/>
    </source>
</evidence>
<dbReference type="Pfam" id="PF02661">
    <property type="entry name" value="Fic"/>
    <property type="match status" value="1"/>
</dbReference>
<evidence type="ECO:0000256" key="1">
    <source>
        <dbReference type="PIRSR" id="PIRSR640198-1"/>
    </source>
</evidence>
<reference evidence="4" key="1">
    <citation type="submission" date="2021-02" db="EMBL/GenBank/DDBJ databases">
        <title>Genome sequence of Rhodospirillales sp. strain TMPK1 isolated from soil.</title>
        <authorList>
            <person name="Nakai R."/>
            <person name="Kusada H."/>
            <person name="Tamaki H."/>
        </authorList>
    </citation>
    <scope>NUCLEOTIDE SEQUENCE</scope>
    <source>
        <strain evidence="4">TMPK1</strain>
    </source>
</reference>
<sequence>MVSPNEKLASSLEELHALQQDGRRVFRSSELTRTHRERLVQAGYLKEIMRGWLISSSPNVRVGDTTPWYASFWEFCAAYCNERFGDRWSLSAEQSLSLYAEETAVPRQVIVWSTQATGNLIRLPENTSIYETKIRTEPPAVEVRDGLRLLSLSASLVGASIAFYRSRPIVIRAALAAMKSPAEVLAILLDGGHTEKAGVIAGALGAIGRGDWANEIVDAMKAAHHAVRITNPFDGEIAAPAVVAPSPIVGRLRSMWDLHRDAVIRSFPAPPGVPADHDAYLQAVDDIYKHDAYHSLSIEGYRVTPDLIERVRAGTWDAEANATDNEQKNAMAAKGYWDAFQIVRSDVARIVNGESAGAVVREDHNVWYRALFQQFVSSGVMRASALAGYRSTPVFINQSRHLPPRKDVVPDAMGAFFELLAAERDAGVRAVLGHWMLGYIHPYSDGNGRVARFLMNTMLASGGYPWTVIRVEDRAQYMAALESASVDEDLAPFAQFIAERVKWAMDFSAKPKSDPDDEEPAPAP</sequence>
<evidence type="ECO:0000313" key="4">
    <source>
        <dbReference type="EMBL" id="GIL40680.1"/>
    </source>
</evidence>
<dbReference type="InterPro" id="IPR036597">
    <property type="entry name" value="Fido-like_dom_sf"/>
</dbReference>
<accession>A0A8S8XIU8</accession>
<feature type="active site" evidence="1">
    <location>
        <position position="441"/>
    </location>
</feature>
<comment type="caution">
    <text evidence="4">The sequence shown here is derived from an EMBL/GenBank/DDBJ whole genome shotgun (WGS) entry which is preliminary data.</text>
</comment>
<dbReference type="PANTHER" id="PTHR13504:SF38">
    <property type="entry name" value="FIDO DOMAIN-CONTAINING PROTEIN"/>
    <property type="match status" value="1"/>
</dbReference>